<reference evidence="2" key="1">
    <citation type="submission" date="2018-04" db="EMBL/GenBank/DDBJ databases">
        <title>Whole genome sequencing of Hypsizygus marmoreus.</title>
        <authorList>
            <person name="Choi I.-G."/>
            <person name="Min B."/>
            <person name="Kim J.-G."/>
            <person name="Kim S."/>
            <person name="Oh Y.-L."/>
            <person name="Kong W.-S."/>
            <person name="Park H."/>
            <person name="Jeong J."/>
            <person name="Song E.-S."/>
        </authorList>
    </citation>
    <scope>NUCLEOTIDE SEQUENCE [LARGE SCALE GENOMIC DNA]</scope>
    <source>
        <strain evidence="2">51987-8</strain>
    </source>
</reference>
<evidence type="ECO:0000313" key="3">
    <source>
        <dbReference type="Proteomes" id="UP000076154"/>
    </source>
</evidence>
<evidence type="ECO:0000256" key="1">
    <source>
        <dbReference type="SAM" id="MobiDB-lite"/>
    </source>
</evidence>
<evidence type="ECO:0000313" key="2">
    <source>
        <dbReference type="EMBL" id="RDB30030.1"/>
    </source>
</evidence>
<dbReference type="InParanoid" id="A0A369K9A4"/>
<feature type="compositionally biased region" description="Low complexity" evidence="1">
    <location>
        <begin position="71"/>
        <end position="87"/>
    </location>
</feature>
<dbReference type="AlphaFoldDB" id="A0A369K9A4"/>
<dbReference type="Proteomes" id="UP000076154">
    <property type="component" value="Unassembled WGS sequence"/>
</dbReference>
<organism evidence="2 3">
    <name type="scientific">Hypsizygus marmoreus</name>
    <name type="common">White beech mushroom</name>
    <name type="synonym">Agaricus marmoreus</name>
    <dbReference type="NCBI Taxonomy" id="39966"/>
    <lineage>
        <taxon>Eukaryota</taxon>
        <taxon>Fungi</taxon>
        <taxon>Dikarya</taxon>
        <taxon>Basidiomycota</taxon>
        <taxon>Agaricomycotina</taxon>
        <taxon>Agaricomycetes</taxon>
        <taxon>Agaricomycetidae</taxon>
        <taxon>Agaricales</taxon>
        <taxon>Tricholomatineae</taxon>
        <taxon>Lyophyllaceae</taxon>
        <taxon>Hypsizygus</taxon>
    </lineage>
</organism>
<accession>A0A369K9A4</accession>
<feature type="region of interest" description="Disordered" evidence="1">
    <location>
        <begin position="68"/>
        <end position="87"/>
    </location>
</feature>
<protein>
    <submittedName>
        <fullName evidence="2">Uncharacterized protein</fullName>
    </submittedName>
</protein>
<dbReference type="EMBL" id="LUEZ02000009">
    <property type="protein sequence ID" value="RDB30030.1"/>
    <property type="molecule type" value="Genomic_DNA"/>
</dbReference>
<gene>
    <name evidence="2" type="ORF">Hypma_014070</name>
</gene>
<comment type="caution">
    <text evidence="2">The sequence shown here is derived from an EMBL/GenBank/DDBJ whole genome shotgun (WGS) entry which is preliminary data.</text>
</comment>
<sequence length="87" mass="10431">MKFKSMEYLCRCFWLPDAYLRIPITLKARRQRWLETENLTWPDHRFESSICGGRKSESKYWEIVKNDPCNSRYTSSSSKKASGWSTR</sequence>
<name>A0A369K9A4_HYPMA</name>
<proteinExistence type="predicted"/>
<keyword evidence="3" id="KW-1185">Reference proteome</keyword>